<protein>
    <submittedName>
        <fullName evidence="1">Uncharacterized protein</fullName>
    </submittedName>
</protein>
<organism evidence="1 2">
    <name type="scientific">Fusarium venenatum</name>
    <dbReference type="NCBI Taxonomy" id="56646"/>
    <lineage>
        <taxon>Eukaryota</taxon>
        <taxon>Fungi</taxon>
        <taxon>Dikarya</taxon>
        <taxon>Ascomycota</taxon>
        <taxon>Pezizomycotina</taxon>
        <taxon>Sordariomycetes</taxon>
        <taxon>Hypocreomycetidae</taxon>
        <taxon>Hypocreales</taxon>
        <taxon>Nectriaceae</taxon>
        <taxon>Fusarium</taxon>
    </lineage>
</organism>
<evidence type="ECO:0000313" key="2">
    <source>
        <dbReference type="Proteomes" id="UP000245910"/>
    </source>
</evidence>
<dbReference type="Proteomes" id="UP000245910">
    <property type="component" value="Chromosome IIII"/>
</dbReference>
<sequence length="50" mass="5758">MNENTDLLRPFWHKLIRALKANWFDPCKLESAGKWSPVKSGTLGTERGRT</sequence>
<name>A0A2L2SYP1_9HYPO</name>
<reference evidence="2" key="1">
    <citation type="submission" date="2014-10" db="EMBL/GenBank/DDBJ databases">
        <authorList>
            <person name="King R."/>
        </authorList>
    </citation>
    <scope>NUCLEOTIDE SEQUENCE [LARGE SCALE GENOMIC DNA]</scope>
    <source>
        <strain evidence="2">A3/5</strain>
    </source>
</reference>
<keyword evidence="2" id="KW-1185">Reference proteome</keyword>
<dbReference type="EMBL" id="LN649232">
    <property type="protein sequence ID" value="CEI38623.1"/>
    <property type="molecule type" value="Genomic_DNA"/>
</dbReference>
<dbReference type="AlphaFoldDB" id="A0A2L2SYP1"/>
<accession>A0A2L2SYP1</accession>
<proteinExistence type="predicted"/>
<evidence type="ECO:0000313" key="1">
    <source>
        <dbReference type="EMBL" id="CEI38623.1"/>
    </source>
</evidence>